<evidence type="ECO:0000313" key="7">
    <source>
        <dbReference type="EMBL" id="MDR7157243.1"/>
    </source>
</evidence>
<keyword evidence="5" id="KW-0408">Iron</keyword>
<evidence type="ECO:0000256" key="2">
    <source>
        <dbReference type="ARBA" id="ARBA00022723"/>
    </source>
</evidence>
<evidence type="ECO:0000256" key="5">
    <source>
        <dbReference type="ARBA" id="ARBA00023004"/>
    </source>
</evidence>
<keyword evidence="4" id="KW-0560">Oxidoreductase</keyword>
<dbReference type="Proteomes" id="UP001267638">
    <property type="component" value="Unassembled WGS sequence"/>
</dbReference>
<reference evidence="7 8" key="1">
    <citation type="submission" date="2023-07" db="EMBL/GenBank/DDBJ databases">
        <title>Sorghum-associated microbial communities from plants grown in Nebraska, USA.</title>
        <authorList>
            <person name="Schachtman D."/>
        </authorList>
    </citation>
    <scope>NUCLEOTIDE SEQUENCE [LARGE SCALE GENOMIC DNA]</scope>
    <source>
        <strain evidence="7 8">4256</strain>
    </source>
</reference>
<comment type="similarity">
    <text evidence="1">Belongs to the TfdA dioxygenase family.</text>
</comment>
<dbReference type="InterPro" id="IPR042098">
    <property type="entry name" value="TauD-like_sf"/>
</dbReference>
<gene>
    <name evidence="7" type="ORF">J2W40_004091</name>
</gene>
<organism evidence="7 8">
    <name type="scientific">Sphingobium xenophagum</name>
    <dbReference type="NCBI Taxonomy" id="121428"/>
    <lineage>
        <taxon>Bacteria</taxon>
        <taxon>Pseudomonadati</taxon>
        <taxon>Pseudomonadota</taxon>
        <taxon>Alphaproteobacteria</taxon>
        <taxon>Sphingomonadales</taxon>
        <taxon>Sphingomonadaceae</taxon>
        <taxon>Sphingobium</taxon>
    </lineage>
</organism>
<dbReference type="Gene3D" id="3.60.130.10">
    <property type="entry name" value="Clavaminate synthase-like"/>
    <property type="match status" value="1"/>
</dbReference>
<dbReference type="InterPro" id="IPR003819">
    <property type="entry name" value="TauD/TfdA-like"/>
</dbReference>
<evidence type="ECO:0000256" key="4">
    <source>
        <dbReference type="ARBA" id="ARBA00023002"/>
    </source>
</evidence>
<keyword evidence="8" id="KW-1185">Reference proteome</keyword>
<protein>
    <submittedName>
        <fullName evidence="7">Alpha-ketoglutarate-dependent taurine dioxygenase</fullName>
    </submittedName>
</protein>
<accession>A0ABU1X6R3</accession>
<name>A0ABU1X6R3_SPHXE</name>
<dbReference type="SUPFAM" id="SSF51197">
    <property type="entry name" value="Clavaminate synthase-like"/>
    <property type="match status" value="1"/>
</dbReference>
<dbReference type="PANTHER" id="PTHR43779:SF3">
    <property type="entry name" value="(3R)-3-[(CARBOXYMETHYL)AMINO]FATTY ACID OXYGENASE_DECARBOXYLASE"/>
    <property type="match status" value="1"/>
</dbReference>
<dbReference type="Pfam" id="PF02668">
    <property type="entry name" value="TauD"/>
    <property type="match status" value="1"/>
</dbReference>
<dbReference type="InterPro" id="IPR051178">
    <property type="entry name" value="TfdA_dioxygenase"/>
</dbReference>
<keyword evidence="3 7" id="KW-0223">Dioxygenase</keyword>
<dbReference type="EMBL" id="JAVDWV010000036">
    <property type="protein sequence ID" value="MDR7157243.1"/>
    <property type="molecule type" value="Genomic_DNA"/>
</dbReference>
<dbReference type="PANTHER" id="PTHR43779">
    <property type="entry name" value="DIOXYGENASE RV0097-RELATED"/>
    <property type="match status" value="1"/>
</dbReference>
<sequence>MPIAEPVAFEVRNLAPRIGSEIVMDVKTLLSGACSAQIRALLEERGVVAIRGLNLTDDQQIAFTKTIGTIVEEKAFKITMDPRENPVAEYIKGAFYWHIDGTMGNVPIFASLMSSRKLSDTGGQTEFSNTYAAYDDLPEAEKVALEELKVVHMFEVAQRYVQPEPSHELLKSWQTFQPNILPLVWTHRSGRKSLVLGSTASHVEGMDLREGWALLTRLRDYATQPQFVYRHEWTLGDLVIWDNTGTMHRALAYAMDSGRMMHRTTLAGEESFT</sequence>
<comment type="caution">
    <text evidence="7">The sequence shown here is derived from an EMBL/GenBank/DDBJ whole genome shotgun (WGS) entry which is preliminary data.</text>
</comment>
<proteinExistence type="inferred from homology"/>
<feature type="domain" description="TauD/TfdA-like" evidence="6">
    <location>
        <begin position="10"/>
        <end position="265"/>
    </location>
</feature>
<dbReference type="GO" id="GO:0051213">
    <property type="term" value="F:dioxygenase activity"/>
    <property type="evidence" value="ECO:0007669"/>
    <property type="project" value="UniProtKB-KW"/>
</dbReference>
<evidence type="ECO:0000256" key="1">
    <source>
        <dbReference type="ARBA" id="ARBA00005896"/>
    </source>
</evidence>
<evidence type="ECO:0000313" key="8">
    <source>
        <dbReference type="Proteomes" id="UP001267638"/>
    </source>
</evidence>
<evidence type="ECO:0000256" key="3">
    <source>
        <dbReference type="ARBA" id="ARBA00022964"/>
    </source>
</evidence>
<keyword evidence="2" id="KW-0479">Metal-binding</keyword>
<evidence type="ECO:0000259" key="6">
    <source>
        <dbReference type="Pfam" id="PF02668"/>
    </source>
</evidence>